<sequence>MCFPPAMKEFNNKHIWHSVLPCEPLQHLLQLRPLWTHFVQFEDQWIGTELLEQGFHLRRIRAPGFGINNNRVISNGILMVSSRREPKEEEEEEEVHMARVKVGMRLGGEALMGEWVVEMGMEKVKSFVTEDEEEDRVVGREGLKLKVRRVRVLVNAIPILRF</sequence>
<name>I3T0V9_LOTJA</name>
<proteinExistence type="evidence at transcript level"/>
<dbReference type="EMBL" id="BT146357">
    <property type="protein sequence ID" value="AFK46151.1"/>
    <property type="molecule type" value="mRNA"/>
</dbReference>
<accession>I3T0V9</accession>
<evidence type="ECO:0000313" key="1">
    <source>
        <dbReference type="EMBL" id="AFK46151.1"/>
    </source>
</evidence>
<dbReference type="AlphaFoldDB" id="I3T0V9"/>
<protein>
    <submittedName>
        <fullName evidence="1">Uncharacterized protein</fullName>
    </submittedName>
</protein>
<reference evidence="1" key="1">
    <citation type="submission" date="2012-05" db="EMBL/GenBank/DDBJ databases">
        <authorList>
            <person name="Krishnakumar V."/>
            <person name="Cheung F."/>
            <person name="Xiao Y."/>
            <person name="Chan A."/>
            <person name="Moskal W.A."/>
            <person name="Town C.D."/>
        </authorList>
    </citation>
    <scope>NUCLEOTIDE SEQUENCE</scope>
</reference>
<organism evidence="1">
    <name type="scientific">Lotus japonicus</name>
    <name type="common">Lotus corniculatus var. japonicus</name>
    <dbReference type="NCBI Taxonomy" id="34305"/>
    <lineage>
        <taxon>Eukaryota</taxon>
        <taxon>Viridiplantae</taxon>
        <taxon>Streptophyta</taxon>
        <taxon>Embryophyta</taxon>
        <taxon>Tracheophyta</taxon>
        <taxon>Spermatophyta</taxon>
        <taxon>Magnoliopsida</taxon>
        <taxon>eudicotyledons</taxon>
        <taxon>Gunneridae</taxon>
        <taxon>Pentapetalae</taxon>
        <taxon>rosids</taxon>
        <taxon>fabids</taxon>
        <taxon>Fabales</taxon>
        <taxon>Fabaceae</taxon>
        <taxon>Papilionoideae</taxon>
        <taxon>50 kb inversion clade</taxon>
        <taxon>NPAAA clade</taxon>
        <taxon>Hologalegina</taxon>
        <taxon>robinioid clade</taxon>
        <taxon>Loteae</taxon>
        <taxon>Lotus</taxon>
    </lineage>
</organism>